<dbReference type="FunFam" id="1.10.8.270:FF:000021">
    <property type="entry name" value="Ypt/Rab-GAP domain of gyp1p superfamily protein"/>
    <property type="match status" value="1"/>
</dbReference>
<proteinExistence type="predicted"/>
<dbReference type="SMART" id="SM00164">
    <property type="entry name" value="TBC"/>
    <property type="match status" value="1"/>
</dbReference>
<dbReference type="Proteomes" id="UP000251960">
    <property type="component" value="Chromosome 3"/>
</dbReference>
<dbReference type="AlphaFoldDB" id="A0A3L6FH84"/>
<dbReference type="PANTHER" id="PTHR22957">
    <property type="entry name" value="TBC1 DOMAIN FAMILY MEMBER GTPASE-ACTIVATING PROTEIN"/>
    <property type="match status" value="1"/>
</dbReference>
<reference evidence="2 3" key="1">
    <citation type="journal article" date="2018" name="Nat. Genet.">
        <title>Extensive intraspecific gene order and gene structural variations between Mo17 and other maize genomes.</title>
        <authorList>
            <person name="Sun S."/>
            <person name="Zhou Y."/>
            <person name="Chen J."/>
            <person name="Shi J."/>
            <person name="Zhao H."/>
            <person name="Zhao H."/>
            <person name="Song W."/>
            <person name="Zhang M."/>
            <person name="Cui Y."/>
            <person name="Dong X."/>
            <person name="Liu H."/>
            <person name="Ma X."/>
            <person name="Jiao Y."/>
            <person name="Wang B."/>
            <person name="Wei X."/>
            <person name="Stein J.C."/>
            <person name="Glaubitz J.C."/>
            <person name="Lu F."/>
            <person name="Yu G."/>
            <person name="Liang C."/>
            <person name="Fengler K."/>
            <person name="Li B."/>
            <person name="Rafalski A."/>
            <person name="Schnable P.S."/>
            <person name="Ware D.H."/>
            <person name="Buckler E.S."/>
            <person name="Lai J."/>
        </authorList>
    </citation>
    <scope>NUCLEOTIDE SEQUENCE [LARGE SCALE GENOMIC DNA]</scope>
    <source>
        <strain evidence="3">cv. Missouri 17</strain>
        <tissue evidence="2">Seedling</tissue>
    </source>
</reference>
<evidence type="ECO:0000313" key="2">
    <source>
        <dbReference type="EMBL" id="PWZ32208.1"/>
    </source>
</evidence>
<feature type="domain" description="Rab-GAP TBC" evidence="1">
    <location>
        <begin position="287"/>
        <end position="448"/>
    </location>
</feature>
<dbReference type="SUPFAM" id="SSF47923">
    <property type="entry name" value="Ypt/Rab-GAP domain of gyp1p"/>
    <property type="match status" value="2"/>
</dbReference>
<dbReference type="Gene3D" id="1.10.8.270">
    <property type="entry name" value="putative rabgap domain of human tbc1 domain family member 14 like domains"/>
    <property type="match status" value="1"/>
</dbReference>
<dbReference type="Gene3D" id="1.10.472.80">
    <property type="entry name" value="Ypt/Rab-GAP domain of gyp1p, domain 3"/>
    <property type="match status" value="1"/>
</dbReference>
<dbReference type="Pfam" id="PF00566">
    <property type="entry name" value="RabGAP-TBC"/>
    <property type="match status" value="1"/>
</dbReference>
<comment type="caution">
    <text evidence="2">The sequence shown here is derived from an EMBL/GenBank/DDBJ whole genome shotgun (WGS) entry which is preliminary data.</text>
</comment>
<dbReference type="PROSITE" id="PS50086">
    <property type="entry name" value="TBC_RABGAP"/>
    <property type="match status" value="1"/>
</dbReference>
<evidence type="ECO:0000313" key="3">
    <source>
        <dbReference type="Proteomes" id="UP000251960"/>
    </source>
</evidence>
<gene>
    <name evidence="2" type="primary">Tbc1d15_1</name>
    <name evidence="2" type="ORF">Zm00014a_001006</name>
</gene>
<organism evidence="2 3">
    <name type="scientific">Zea mays</name>
    <name type="common">Maize</name>
    <dbReference type="NCBI Taxonomy" id="4577"/>
    <lineage>
        <taxon>Eukaryota</taxon>
        <taxon>Viridiplantae</taxon>
        <taxon>Streptophyta</taxon>
        <taxon>Embryophyta</taxon>
        <taxon>Tracheophyta</taxon>
        <taxon>Spermatophyta</taxon>
        <taxon>Magnoliopsida</taxon>
        <taxon>Liliopsida</taxon>
        <taxon>Poales</taxon>
        <taxon>Poaceae</taxon>
        <taxon>PACMAD clade</taxon>
        <taxon>Panicoideae</taxon>
        <taxon>Andropogonodae</taxon>
        <taxon>Andropogoneae</taxon>
        <taxon>Tripsacinae</taxon>
        <taxon>Zea</taxon>
    </lineage>
</organism>
<evidence type="ECO:0000259" key="1">
    <source>
        <dbReference type="PROSITE" id="PS50086"/>
    </source>
</evidence>
<name>A0A3L6FH84_MAIZE</name>
<protein>
    <submittedName>
        <fullName evidence="2">TBC1 domain family member 15</fullName>
    </submittedName>
</protein>
<dbReference type="ExpressionAtlas" id="A0A3L6FH84">
    <property type="expression patterns" value="baseline and differential"/>
</dbReference>
<dbReference type="InterPro" id="IPR035969">
    <property type="entry name" value="Rab-GAP_TBC_sf"/>
</dbReference>
<dbReference type="InterPro" id="IPR000195">
    <property type="entry name" value="Rab-GAP-TBC_dom"/>
</dbReference>
<dbReference type="PANTHER" id="PTHR22957:SF456">
    <property type="entry name" value="YPT_RAB-GAP DOMAIN OF GYP1P SUPERFAMILY PROTEIN"/>
    <property type="match status" value="1"/>
</dbReference>
<sequence>MPQVKSGYDGAGGDYIKWMCGAGGRPGGAMASLHRGVGSLVRDISDPCLNPSPVKVAIDPYSKLVLLFCSSTIYYGLLDREKYRYLIKQCQSMHTSIGTGELAYAVGSKLMDVRTLPKETEGGEPHKRKICSKSAETVGFNQHNDNSRGSGDCDVIGEPRYDSDAFIDFPSLTGTGTNLAANGDGDSNGVEENHCNFLVSEHRVRPHDEHMHSFQINNNIDLIIESNTFSNDIFRPSSSDSAIFHSDAYKHDRWLDDTGYSEEIIDSLRISDAPESDLVDGMKSNGSIADKDRVSEWLWTLHRIVVDVVRTDSHLDFYGESRNMARMSDILAVYAWVDPSTGYCQGMSDLLSPFVVIYEDDADAFWCFEMLLRRMRENFQMEGPTGVMKQLQALWKIMELTDAELFEHFSAIGAESLHFAFRMLLVLFRRELSFEESLIMWEMMWAADFDEEAVRHLEENCLEPLLVDLSNGLSCEVKEVHRINSSTRRKSRTRKCHSRNGEICGACHSGMKSSTRNHLCGLSGATIWARPQQMPHPSASVLAKGGDYELPIFCVAAILIINRQKIIRGTHSIDDAIKASSSGNLFHFIFIMASM</sequence>
<dbReference type="EMBL" id="NCVQ01000004">
    <property type="protein sequence ID" value="PWZ32208.1"/>
    <property type="molecule type" value="Genomic_DNA"/>
</dbReference>
<accession>A0A3L6FH84</accession>